<dbReference type="EMBL" id="JAPWDO010000009">
    <property type="protein sequence ID" value="KAJ5456522.1"/>
    <property type="molecule type" value="Genomic_DNA"/>
</dbReference>
<feature type="compositionally biased region" description="Polar residues" evidence="1">
    <location>
        <begin position="522"/>
        <end position="533"/>
    </location>
</feature>
<feature type="compositionally biased region" description="Pro residues" evidence="1">
    <location>
        <begin position="507"/>
        <end position="516"/>
    </location>
</feature>
<feature type="compositionally biased region" description="Pro residues" evidence="1">
    <location>
        <begin position="683"/>
        <end position="707"/>
    </location>
</feature>
<feature type="region of interest" description="Disordered" evidence="1">
    <location>
        <begin position="624"/>
        <end position="869"/>
    </location>
</feature>
<feature type="compositionally biased region" description="Pro residues" evidence="1">
    <location>
        <begin position="96"/>
        <end position="111"/>
    </location>
</feature>
<feature type="compositionally biased region" description="Polar residues" evidence="1">
    <location>
        <begin position="405"/>
        <end position="420"/>
    </location>
</feature>
<dbReference type="OrthoDB" id="4188047at2759"/>
<evidence type="ECO:0000313" key="2">
    <source>
        <dbReference type="EMBL" id="KAJ5456522.1"/>
    </source>
</evidence>
<dbReference type="AlphaFoldDB" id="A0A9X0BFZ0"/>
<feature type="region of interest" description="Disordered" evidence="1">
    <location>
        <begin position="20"/>
        <end position="220"/>
    </location>
</feature>
<gene>
    <name evidence="2" type="ORF">N7530_011796</name>
</gene>
<reference evidence="2" key="1">
    <citation type="submission" date="2022-12" db="EMBL/GenBank/DDBJ databases">
        <authorList>
            <person name="Petersen C."/>
        </authorList>
    </citation>
    <scope>NUCLEOTIDE SEQUENCE</scope>
    <source>
        <strain evidence="2">IBT 17660</strain>
    </source>
</reference>
<comment type="caution">
    <text evidence="2">The sequence shown here is derived from an EMBL/GenBank/DDBJ whole genome shotgun (WGS) entry which is preliminary data.</text>
</comment>
<organism evidence="2 3">
    <name type="scientific">Penicillium desertorum</name>
    <dbReference type="NCBI Taxonomy" id="1303715"/>
    <lineage>
        <taxon>Eukaryota</taxon>
        <taxon>Fungi</taxon>
        <taxon>Dikarya</taxon>
        <taxon>Ascomycota</taxon>
        <taxon>Pezizomycotina</taxon>
        <taxon>Eurotiomycetes</taxon>
        <taxon>Eurotiomycetidae</taxon>
        <taxon>Eurotiales</taxon>
        <taxon>Aspergillaceae</taxon>
        <taxon>Penicillium</taxon>
    </lineage>
</organism>
<feature type="compositionally biased region" description="Polar residues" evidence="1">
    <location>
        <begin position="540"/>
        <end position="551"/>
    </location>
</feature>
<accession>A0A9X0BFZ0</accession>
<name>A0A9X0BFZ0_9EURO</name>
<feature type="compositionally biased region" description="Polar residues" evidence="1">
    <location>
        <begin position="321"/>
        <end position="346"/>
    </location>
</feature>
<dbReference type="Proteomes" id="UP001147760">
    <property type="component" value="Unassembled WGS sequence"/>
</dbReference>
<feature type="compositionally biased region" description="Low complexity" evidence="1">
    <location>
        <begin position="846"/>
        <end position="867"/>
    </location>
</feature>
<keyword evidence="3" id="KW-1185">Reference proteome</keyword>
<feature type="compositionally biased region" description="Basic and acidic residues" evidence="1">
    <location>
        <begin position="155"/>
        <end position="170"/>
    </location>
</feature>
<feature type="region of interest" description="Disordered" evidence="1">
    <location>
        <begin position="911"/>
        <end position="964"/>
    </location>
</feature>
<feature type="compositionally biased region" description="Low complexity" evidence="1">
    <location>
        <begin position="279"/>
        <end position="299"/>
    </location>
</feature>
<feature type="region of interest" description="Disordered" evidence="1">
    <location>
        <begin position="263"/>
        <end position="299"/>
    </location>
</feature>
<reference evidence="2" key="2">
    <citation type="journal article" date="2023" name="IMA Fungus">
        <title>Comparative genomic study of the Penicillium genus elucidates a diverse pangenome and 15 lateral gene transfer events.</title>
        <authorList>
            <person name="Petersen C."/>
            <person name="Sorensen T."/>
            <person name="Nielsen M.R."/>
            <person name="Sondergaard T.E."/>
            <person name="Sorensen J.L."/>
            <person name="Fitzpatrick D.A."/>
            <person name="Frisvad J.C."/>
            <person name="Nielsen K.L."/>
        </authorList>
    </citation>
    <scope>NUCLEOTIDE SEQUENCE</scope>
    <source>
        <strain evidence="2">IBT 17660</strain>
    </source>
</reference>
<proteinExistence type="predicted"/>
<feature type="compositionally biased region" description="Basic and acidic residues" evidence="1">
    <location>
        <begin position="127"/>
        <end position="143"/>
    </location>
</feature>
<evidence type="ECO:0000256" key="1">
    <source>
        <dbReference type="SAM" id="MobiDB-lite"/>
    </source>
</evidence>
<feature type="compositionally biased region" description="Polar residues" evidence="1">
    <location>
        <begin position="368"/>
        <end position="384"/>
    </location>
</feature>
<protein>
    <submittedName>
        <fullName evidence="2">Uncharacterized protein</fullName>
    </submittedName>
</protein>
<feature type="compositionally biased region" description="Low complexity" evidence="1">
    <location>
        <begin position="202"/>
        <end position="211"/>
    </location>
</feature>
<sequence length="1029" mass="111800">MLRLPMHQLDSPHHCAVAPSPIVRTYRPDRPSKRRIPNMNMTSTKSGPPHKPLAPRPQGGSAPRPEARSAGMAERAGRNEGLVDMIRFLQSQNMPSQPPPLSLSPTQPQPSSPSDTTTALPVPISPKESKSESKPDSKPDLKPFHRRLLQFAQRPKKEASPRSKQEEQQRQIEALTRGGYLIPAVPPKESKGQKEAKRSKESLSLSLSRSLSKSKKDVENIGQPWLQAKVDCGRRSIETGRRLGSVNLAAFGSMVDVAVSLTPDLDDSVPPPYQPTDHTSQSPSAFPTPSSAADPSPQAIIRPTSSLASISHSYRNMSIDEQIQRPSSSAESNTRTDPVSQVTINASDAFVGVNGTESKPKPSINIPKRNQSEQSSVRNITPMSPTLKLFPDIAPPRTSSRDPWRNSSIPRYQMIENTTASPTSPVPSPRVGPSDDESKEPRKSSDGFIDAPVSKTERKCSDALAPCATSSAEATSAVKASKDPASQDETTIRPLSLSLGTLQAFPLPAPTRPLPSVPETKCSPTTLDTNARSSRAIDSETLSSNLHSPSATLVEDQEIRSAIDSPCALDSRPATALGNLGAGGSMADDEESLLTTSLSEHYHPTPEHCTPRGRVSSVRIPRAQDLPESPSSQCDAEASEGRPLADSPVLGHSIPTKFNGKRAPLKGLQINSQVSRKNLPFGLPSPPPTASLPSAPPPQHPPPPPPGRNIGQRNYTAPNIAAPSSIRNMEAHPTPGPYRGSALSRSSSSGSSLRHESVPETYQQSRPESRPESPLPSSDDEVFGPGIDTKHSRREANNYQRIQPTRRGYETIDPRRISSRNQLRYPNPARPMTPQSRSIHSLEKTSSPQSQYSQSTHRSRESQSSSHIRAAPQMDHYLEDRVANLERQNQILQAALMAALNAGAKNPLQGLNLDPNMSSNSPHAPFAHQYPGRHTSRPDSWVSSSRSSEHSGFETSSSYRESRASVKQLDNMIEDIETGWLSDKSSLMQFLLQMRPTILTNIESEHSRSPSMSRRCSHTSPPARACNPL</sequence>
<feature type="region of interest" description="Disordered" evidence="1">
    <location>
        <begin position="507"/>
        <end position="558"/>
    </location>
</feature>
<feature type="compositionally biased region" description="Basic and acidic residues" evidence="1">
    <location>
        <begin position="188"/>
        <end position="201"/>
    </location>
</feature>
<feature type="compositionally biased region" description="Low complexity" evidence="1">
    <location>
        <begin position="739"/>
        <end position="752"/>
    </location>
</feature>
<feature type="compositionally biased region" description="Polar residues" evidence="1">
    <location>
        <begin position="1009"/>
        <end position="1020"/>
    </location>
</feature>
<feature type="region of interest" description="Disordered" evidence="1">
    <location>
        <begin position="1004"/>
        <end position="1029"/>
    </location>
</feature>
<feature type="compositionally biased region" description="Basic and acidic residues" evidence="1">
    <location>
        <begin position="807"/>
        <end position="816"/>
    </location>
</feature>
<evidence type="ECO:0000313" key="3">
    <source>
        <dbReference type="Proteomes" id="UP001147760"/>
    </source>
</evidence>
<feature type="region of interest" description="Disordered" evidence="1">
    <location>
        <begin position="321"/>
        <end position="492"/>
    </location>
</feature>